<dbReference type="GO" id="GO:0046872">
    <property type="term" value="F:metal ion binding"/>
    <property type="evidence" value="ECO:0007669"/>
    <property type="project" value="UniProtKB-KW"/>
</dbReference>
<keyword evidence="7" id="KW-0460">Magnesium</keyword>
<comment type="similarity">
    <text evidence="2">Belongs to the PEP-utilizing enzyme family.</text>
</comment>
<dbReference type="PANTHER" id="PTHR46244">
    <property type="entry name" value="PHOSPHOENOLPYRUVATE-PROTEIN PHOSPHOTRANSFERASE"/>
    <property type="match status" value="1"/>
</dbReference>
<evidence type="ECO:0000313" key="13">
    <source>
        <dbReference type="Proteomes" id="UP001149140"/>
    </source>
</evidence>
<dbReference type="SUPFAM" id="SSF47831">
    <property type="entry name" value="Enzyme I of the PEP:sugar phosphotransferase system HPr-binding (sub)domain"/>
    <property type="match status" value="1"/>
</dbReference>
<evidence type="ECO:0000256" key="5">
    <source>
        <dbReference type="ARBA" id="ARBA00022723"/>
    </source>
</evidence>
<dbReference type="InterPro" id="IPR008279">
    <property type="entry name" value="PEP-util_enz_mobile_dom"/>
</dbReference>
<comment type="caution">
    <text evidence="12">The sequence shown here is derived from an EMBL/GenBank/DDBJ whole genome shotgun (WGS) entry which is preliminary data.</text>
</comment>
<dbReference type="PROSITE" id="PS00370">
    <property type="entry name" value="PEP_ENZYMES_PHOS_SITE"/>
    <property type="match status" value="1"/>
</dbReference>
<evidence type="ECO:0000259" key="11">
    <source>
        <dbReference type="Pfam" id="PF05524"/>
    </source>
</evidence>
<proteinExistence type="inferred from homology"/>
<dbReference type="Pfam" id="PF02896">
    <property type="entry name" value="PEP-utilizers_C"/>
    <property type="match status" value="1"/>
</dbReference>
<dbReference type="InterPro" id="IPR015813">
    <property type="entry name" value="Pyrv/PenolPyrv_kinase-like_dom"/>
</dbReference>
<dbReference type="Proteomes" id="UP001149140">
    <property type="component" value="Unassembled WGS sequence"/>
</dbReference>
<dbReference type="Gene3D" id="3.20.20.60">
    <property type="entry name" value="Phosphoenolpyruvate-binding domains"/>
    <property type="match status" value="1"/>
</dbReference>
<dbReference type="Pfam" id="PF00391">
    <property type="entry name" value="PEP-utilizers"/>
    <property type="match status" value="1"/>
</dbReference>
<accession>A0A9X3RZV0</accession>
<keyword evidence="13" id="KW-1185">Reference proteome</keyword>
<evidence type="ECO:0000313" key="12">
    <source>
        <dbReference type="EMBL" id="MDA0160634.1"/>
    </source>
</evidence>
<dbReference type="InterPro" id="IPR040442">
    <property type="entry name" value="Pyrv_kinase-like_dom_sf"/>
</dbReference>
<dbReference type="GO" id="GO:0016301">
    <property type="term" value="F:kinase activity"/>
    <property type="evidence" value="ECO:0007669"/>
    <property type="project" value="UniProtKB-KW"/>
</dbReference>
<dbReference type="InterPro" id="IPR008731">
    <property type="entry name" value="PTS_EIN"/>
</dbReference>
<evidence type="ECO:0000256" key="6">
    <source>
        <dbReference type="ARBA" id="ARBA00022777"/>
    </source>
</evidence>
<dbReference type="Gene3D" id="3.50.30.10">
    <property type="entry name" value="Phosphohistidine domain"/>
    <property type="match status" value="1"/>
</dbReference>
<dbReference type="PANTHER" id="PTHR46244:SF3">
    <property type="entry name" value="PHOSPHOENOLPYRUVATE-PROTEIN PHOSPHOTRANSFERASE"/>
    <property type="match status" value="1"/>
</dbReference>
<evidence type="ECO:0000259" key="9">
    <source>
        <dbReference type="Pfam" id="PF00391"/>
    </source>
</evidence>
<dbReference type="SUPFAM" id="SSF51621">
    <property type="entry name" value="Phosphoenolpyruvate/pyruvate domain"/>
    <property type="match status" value="1"/>
</dbReference>
<evidence type="ECO:0000259" key="10">
    <source>
        <dbReference type="Pfam" id="PF02896"/>
    </source>
</evidence>
<sequence>MADVLQGLPASPGLAAGRAVILDAPTSAAADVPLEERPATALLATRALWAAADELEALARTLSDADAEILEAGALMARDPELQAAVERAVLEHGRPAVAAVLEATDATAAVLAALPDAVLAARADDVRSVGRRAARLVHGASAASGVEGGIAIAQDLGPADVAELQGWAQGIALAAGAPTAHAAIVARSLGLPMVTCAGPELLTIRPEVDLVLDGEAGQVLVAPQRERQAAARQATAARAAARRAAIEARSEPAVTTDGHHVTVLANVASAAEVGAALDAGAEGVGLVRTELLCLDAGRWPAEAEHRRALRPLLSPLAGRVATVRVLDFGGDKLPPFLAGDDDGSRGIALLLRHPAALEDQLAAILAEGAGCRLRILLPMVDDVSQLLAAGELLARARKRTGIETGSLGAMIETPAAVAGAAAIAAHSAFLSIGTNDLTASTLGIDRFAAGTAPADHPRVLAAIARTVAAAHDAALTVEVCGEAAGDPAMLPLLLGLGVDELSTGAARVGPARAQIRSLSLDDCRRAALAALEGAATPQRG</sequence>
<dbReference type="InterPro" id="IPR018274">
    <property type="entry name" value="PEP_util_AS"/>
</dbReference>
<dbReference type="InterPro" id="IPR000121">
    <property type="entry name" value="PEP_util_C"/>
</dbReference>
<dbReference type="InterPro" id="IPR036618">
    <property type="entry name" value="PtsI_HPr-bd_sf"/>
</dbReference>
<dbReference type="Gene3D" id="1.10.274.10">
    <property type="entry name" value="PtsI, HPr-binding domain"/>
    <property type="match status" value="1"/>
</dbReference>
<organism evidence="12 13">
    <name type="scientific">Solirubrobacter ginsenosidimutans</name>
    <dbReference type="NCBI Taxonomy" id="490573"/>
    <lineage>
        <taxon>Bacteria</taxon>
        <taxon>Bacillati</taxon>
        <taxon>Actinomycetota</taxon>
        <taxon>Thermoleophilia</taxon>
        <taxon>Solirubrobacterales</taxon>
        <taxon>Solirubrobacteraceae</taxon>
        <taxon>Solirubrobacter</taxon>
    </lineage>
</organism>
<feature type="domain" description="PEP-utilising enzyme mobile" evidence="9">
    <location>
        <begin position="148"/>
        <end position="218"/>
    </location>
</feature>
<evidence type="ECO:0000256" key="8">
    <source>
        <dbReference type="ARBA" id="ARBA00033235"/>
    </source>
</evidence>
<dbReference type="SUPFAM" id="SSF52009">
    <property type="entry name" value="Phosphohistidine domain"/>
    <property type="match status" value="1"/>
</dbReference>
<dbReference type="GO" id="GO:0009401">
    <property type="term" value="P:phosphoenolpyruvate-dependent sugar phosphotransferase system"/>
    <property type="evidence" value="ECO:0007669"/>
    <property type="project" value="InterPro"/>
</dbReference>
<keyword evidence="6" id="KW-0418">Kinase</keyword>
<evidence type="ECO:0000256" key="2">
    <source>
        <dbReference type="ARBA" id="ARBA00007837"/>
    </source>
</evidence>
<dbReference type="PRINTS" id="PR01736">
    <property type="entry name" value="PHPHTRNFRASE"/>
</dbReference>
<gene>
    <name evidence="12" type="ORF">OM076_10190</name>
</gene>
<keyword evidence="4" id="KW-0808">Transferase</keyword>
<feature type="domain" description="PEP-utilising enzyme C-terminal" evidence="10">
    <location>
        <begin position="249"/>
        <end position="519"/>
    </location>
</feature>
<dbReference type="EMBL" id="JAPDOD010000006">
    <property type="protein sequence ID" value="MDA0160634.1"/>
    <property type="molecule type" value="Genomic_DNA"/>
</dbReference>
<dbReference type="InterPro" id="IPR050499">
    <property type="entry name" value="PEP-utilizing_PTS_enzyme"/>
</dbReference>
<dbReference type="RefSeq" id="WP_270039582.1">
    <property type="nucleotide sequence ID" value="NZ_JAPDOD010000006.1"/>
</dbReference>
<name>A0A9X3RZV0_9ACTN</name>
<evidence type="ECO:0000256" key="1">
    <source>
        <dbReference type="ARBA" id="ARBA00001946"/>
    </source>
</evidence>
<evidence type="ECO:0000256" key="3">
    <source>
        <dbReference type="ARBA" id="ARBA00016544"/>
    </source>
</evidence>
<dbReference type="InterPro" id="IPR036637">
    <property type="entry name" value="Phosphohistidine_dom_sf"/>
</dbReference>
<dbReference type="Pfam" id="PF05524">
    <property type="entry name" value="PEP-utilisers_N"/>
    <property type="match status" value="1"/>
</dbReference>
<evidence type="ECO:0000256" key="7">
    <source>
        <dbReference type="ARBA" id="ARBA00022842"/>
    </source>
</evidence>
<keyword evidence="5" id="KW-0479">Metal-binding</keyword>
<evidence type="ECO:0000256" key="4">
    <source>
        <dbReference type="ARBA" id="ARBA00022679"/>
    </source>
</evidence>
<dbReference type="AlphaFoldDB" id="A0A9X3RZV0"/>
<comment type="cofactor">
    <cofactor evidence="1">
        <name>Mg(2+)</name>
        <dbReference type="ChEBI" id="CHEBI:18420"/>
    </cofactor>
</comment>
<reference evidence="12" key="1">
    <citation type="submission" date="2022-10" db="EMBL/GenBank/DDBJ databases">
        <title>The WGS of Solirubrobacter ginsenosidimutans DSM 21036.</title>
        <authorList>
            <person name="Jiang Z."/>
        </authorList>
    </citation>
    <scope>NUCLEOTIDE SEQUENCE</scope>
    <source>
        <strain evidence="12">DSM 21036</strain>
    </source>
</reference>
<feature type="domain" description="Phosphotransferase system enzyme I N-terminal" evidence="11">
    <location>
        <begin position="6"/>
        <end position="123"/>
    </location>
</feature>
<protein>
    <recommendedName>
        <fullName evidence="3">Phosphoenolpyruvate-protein phosphotransferase</fullName>
    </recommendedName>
    <alternativeName>
        <fullName evidence="8">Phosphotransferase system, enzyme I</fullName>
    </alternativeName>
</protein>